<dbReference type="Proteomes" id="UP000095280">
    <property type="component" value="Unplaced"/>
</dbReference>
<evidence type="ECO:0000256" key="2">
    <source>
        <dbReference type="ARBA" id="ARBA00012840"/>
    </source>
</evidence>
<dbReference type="InterPro" id="IPR045864">
    <property type="entry name" value="aa-tRNA-synth_II/BPL/LPL"/>
</dbReference>
<dbReference type="SUPFAM" id="SSF55681">
    <property type="entry name" value="Class II aaRS and biotin synthetases"/>
    <property type="match status" value="1"/>
</dbReference>
<reference evidence="10" key="1">
    <citation type="submission" date="2016-11" db="UniProtKB">
        <authorList>
            <consortium name="WormBaseParasite"/>
        </authorList>
    </citation>
    <scope>IDENTIFICATION</scope>
</reference>
<dbReference type="WBParaSite" id="maker-uti_cns_0000387-snap-gene-0.4-mRNA-1">
    <property type="protein sequence ID" value="maker-uti_cns_0000387-snap-gene-0.4-mRNA-1"/>
    <property type="gene ID" value="maker-uti_cns_0000387-snap-gene-0.4"/>
</dbReference>
<name>A0A1I8FZJ3_9PLAT</name>
<evidence type="ECO:0000259" key="8">
    <source>
        <dbReference type="PROSITE" id="PS50862"/>
    </source>
</evidence>
<dbReference type="GO" id="GO:0006434">
    <property type="term" value="P:seryl-tRNA aminoacylation"/>
    <property type="evidence" value="ECO:0007669"/>
    <property type="project" value="InterPro"/>
</dbReference>
<dbReference type="PRINTS" id="PR00981">
    <property type="entry name" value="TRNASYNTHSER"/>
</dbReference>
<organism evidence="9 10">
    <name type="scientific">Macrostomum lignano</name>
    <dbReference type="NCBI Taxonomy" id="282301"/>
    <lineage>
        <taxon>Eukaryota</taxon>
        <taxon>Metazoa</taxon>
        <taxon>Spiralia</taxon>
        <taxon>Lophotrochozoa</taxon>
        <taxon>Platyhelminthes</taxon>
        <taxon>Rhabditophora</taxon>
        <taxon>Macrostomorpha</taxon>
        <taxon>Macrostomida</taxon>
        <taxon>Macrostomidae</taxon>
        <taxon>Macrostomum</taxon>
    </lineage>
</organism>
<accession>A0A1I8FZJ3</accession>
<proteinExistence type="inferred from homology"/>
<keyword evidence="9" id="KW-1185">Reference proteome</keyword>
<dbReference type="GO" id="GO:0004828">
    <property type="term" value="F:serine-tRNA ligase activity"/>
    <property type="evidence" value="ECO:0007669"/>
    <property type="project" value="UniProtKB-EC"/>
</dbReference>
<evidence type="ECO:0000313" key="9">
    <source>
        <dbReference type="Proteomes" id="UP000095280"/>
    </source>
</evidence>
<evidence type="ECO:0000256" key="3">
    <source>
        <dbReference type="ARBA" id="ARBA00022598"/>
    </source>
</evidence>
<comment type="similarity">
    <text evidence="1">Belongs to the class-II aminoacyl-tRNA synthetase family. Type-1 seryl-tRNA synthetase subfamily.</text>
</comment>
<dbReference type="GO" id="GO:0005524">
    <property type="term" value="F:ATP binding"/>
    <property type="evidence" value="ECO:0007669"/>
    <property type="project" value="UniProtKB-KW"/>
</dbReference>
<dbReference type="Gene3D" id="3.30.930.10">
    <property type="entry name" value="Bira Bifunctional Protein, Domain 2"/>
    <property type="match status" value="1"/>
</dbReference>
<dbReference type="AlphaFoldDB" id="A0A1I8FZJ3"/>
<dbReference type="InterPro" id="IPR002317">
    <property type="entry name" value="Ser-tRNA-ligase_type_1"/>
</dbReference>
<evidence type="ECO:0000256" key="7">
    <source>
        <dbReference type="ARBA" id="ARBA00031113"/>
    </source>
</evidence>
<keyword evidence="4" id="KW-0547">Nucleotide-binding</keyword>
<sequence length="449" mass="49125">LICSPQPQPLASVPHLHRRLCQAVLTRGSRWLSGCCTPSSVEHRPAKNPDAPKSAPFFEPQIDWESLSDPVRAAAARQNARQRGADPDLVDAALRLRTESSDGAAAVAAAARLPNWTHPDSPVGGEANSRLVRLIGTAPSTEERRGFDARTLLQNLRLLASRNLSLLTGQRTHYFRGQLAQLETALIGLALDVAREFGFQQIGVPELVPPELVDACGFATQGTRSQVFLTGSMALIGTAEIALAGYLAGRVYRIDQLPVRLCAVSRCYRREISKVEDAMYRVPQFTKVELFSLTSPADSESEHQRLLSVQEAILNQLGLHCRLLDMATEELGNPAYRKFDWEAWLPSEARFGEVCSASNCTDYQSRRLGIGLAGTNLGGFPHTLNGTACAITRTIKALVETHQCSDGGSVALPPALAPYMAPFTNELTMLKRPPMKSMYFARLKRQPML</sequence>
<dbReference type="PANTHER" id="PTHR11778">
    <property type="entry name" value="SERYL-TRNA SYNTHETASE"/>
    <property type="match status" value="1"/>
</dbReference>
<evidence type="ECO:0000256" key="5">
    <source>
        <dbReference type="ARBA" id="ARBA00022840"/>
    </source>
</evidence>
<keyword evidence="6" id="KW-0030">Aminoacyl-tRNA synthetase</keyword>
<dbReference type="Pfam" id="PF00587">
    <property type="entry name" value="tRNA-synt_2b"/>
    <property type="match status" value="1"/>
</dbReference>
<dbReference type="InterPro" id="IPR006195">
    <property type="entry name" value="aa-tRNA-synth_II"/>
</dbReference>
<dbReference type="InterPro" id="IPR002314">
    <property type="entry name" value="aa-tRNA-synt_IIb"/>
</dbReference>
<feature type="domain" description="Aminoacyl-transfer RNA synthetases class-II family profile" evidence="8">
    <location>
        <begin position="192"/>
        <end position="418"/>
    </location>
</feature>
<protein>
    <recommendedName>
        <fullName evidence="2">serine--tRNA ligase</fullName>
        <ecNumber evidence="2">6.1.1.11</ecNumber>
    </recommendedName>
    <alternativeName>
        <fullName evidence="7">Seryl-tRNA synthetase</fullName>
    </alternativeName>
</protein>
<keyword evidence="5" id="KW-0067">ATP-binding</keyword>
<evidence type="ECO:0000256" key="1">
    <source>
        <dbReference type="ARBA" id="ARBA00010728"/>
    </source>
</evidence>
<keyword evidence="3" id="KW-0436">Ligase</keyword>
<evidence type="ECO:0000256" key="4">
    <source>
        <dbReference type="ARBA" id="ARBA00022741"/>
    </source>
</evidence>
<evidence type="ECO:0000256" key="6">
    <source>
        <dbReference type="ARBA" id="ARBA00023146"/>
    </source>
</evidence>
<dbReference type="EC" id="6.1.1.11" evidence="2"/>
<dbReference type="PROSITE" id="PS50862">
    <property type="entry name" value="AA_TRNA_LIGASE_II"/>
    <property type="match status" value="1"/>
</dbReference>
<evidence type="ECO:0000313" key="10">
    <source>
        <dbReference type="WBParaSite" id="maker-uti_cns_0000387-snap-gene-0.4-mRNA-1"/>
    </source>
</evidence>